<keyword evidence="5" id="KW-0998">Cell outer membrane</keyword>
<sequence>MNPLQSKAKTLCVLSASVMLMLAPWAAQAAQLQDILRYSLVNDPRLMEAKANEDIAKSATAASKAGHYPVLSLVGNQVMYQQNDRSSDDMTGGLGLRGTLNLYSWGGVEAAVNRDRQNEIFYRHKTAETREELGSTIGKLYLEALRALDAVRLNEKSLARHNKLLQDLSVIVKYDAGRRSEMVEAQARRLQVQTTIAQQQRTLAMALSRLASYTPAPVAANDLTDPFRSETAAGLISRYRIEDYGQTPSYLAQKAERERTVYERDAAKATRKPAINLESYLSNKKKQVYLNLSWNFFDMAAAYNVDKSVYTVAAAEARMDQILRDVSERARTAQVDMIESERRAAITAEHIAAQQEVVKAFELQFKIARRSLVDVLDAYSQLVNIEQAYSSAQNDFRDAALAYLTAQSKVSEWAGLTLGTDNGAGRMLSAKRTDGTQAAGGGVSEVLPAAPLPDRFTERAGLKMPSENGGFVYPYGGIPVADSYAERLAAEAGGQAGNSRGQPSEPEAVQTASPATFAERAGLKMPSENGGFVYPYGGIPVADSYAGRLAAEAAAAIEEESLTPP</sequence>
<reference evidence="8" key="1">
    <citation type="submission" date="2022-10" db="EMBL/GenBank/DDBJ databases">
        <authorList>
            <person name="Boutroux M."/>
        </authorList>
    </citation>
    <scope>NUCLEOTIDE SEQUENCE</scope>
    <source>
        <strain evidence="8">51.81</strain>
    </source>
</reference>
<dbReference type="GO" id="GO:0015562">
    <property type="term" value="F:efflux transmembrane transporter activity"/>
    <property type="evidence" value="ECO:0007669"/>
    <property type="project" value="InterPro"/>
</dbReference>
<dbReference type="SUPFAM" id="SSF56954">
    <property type="entry name" value="Outer membrane efflux proteins (OEP)"/>
    <property type="match status" value="1"/>
</dbReference>
<evidence type="ECO:0000313" key="9">
    <source>
        <dbReference type="EMBL" id="WWY02894.1"/>
    </source>
</evidence>
<dbReference type="RefSeq" id="WP_274584919.1">
    <property type="nucleotide sequence ID" value="NZ_CP146598.1"/>
</dbReference>
<evidence type="ECO:0000256" key="3">
    <source>
        <dbReference type="ARBA" id="ARBA00022692"/>
    </source>
</evidence>
<feature type="region of interest" description="Disordered" evidence="6">
    <location>
        <begin position="492"/>
        <end position="514"/>
    </location>
</feature>
<dbReference type="GO" id="GO:0015288">
    <property type="term" value="F:porin activity"/>
    <property type="evidence" value="ECO:0007669"/>
    <property type="project" value="TreeGrafter"/>
</dbReference>
<keyword evidence="4" id="KW-0472">Membrane</keyword>
<comment type="subcellular location">
    <subcellularLocation>
        <location evidence="1">Cell outer membrane</location>
    </subcellularLocation>
</comment>
<feature type="signal peptide" evidence="7">
    <location>
        <begin position="1"/>
        <end position="29"/>
    </location>
</feature>
<dbReference type="EMBL" id="CP146598">
    <property type="protein sequence ID" value="WWY02894.1"/>
    <property type="molecule type" value="Genomic_DNA"/>
</dbReference>
<evidence type="ECO:0000256" key="7">
    <source>
        <dbReference type="SAM" id="SignalP"/>
    </source>
</evidence>
<evidence type="ECO:0000313" key="8">
    <source>
        <dbReference type="EMBL" id="MDD9327746.1"/>
    </source>
</evidence>
<dbReference type="Proteomes" id="UP001149607">
    <property type="component" value="Chromosome"/>
</dbReference>
<evidence type="ECO:0000256" key="4">
    <source>
        <dbReference type="ARBA" id="ARBA00023136"/>
    </source>
</evidence>
<accession>A0A9X4IDJ2</accession>
<dbReference type="GO" id="GO:0009279">
    <property type="term" value="C:cell outer membrane"/>
    <property type="evidence" value="ECO:0007669"/>
    <property type="project" value="UniProtKB-SubCell"/>
</dbReference>
<evidence type="ECO:0000256" key="2">
    <source>
        <dbReference type="ARBA" id="ARBA00022452"/>
    </source>
</evidence>
<dbReference type="GO" id="GO:1990281">
    <property type="term" value="C:efflux pump complex"/>
    <property type="evidence" value="ECO:0007669"/>
    <property type="project" value="TreeGrafter"/>
</dbReference>
<dbReference type="AlphaFoldDB" id="A0A9X4IDJ2"/>
<feature type="chain" id="PRO_5042786907" evidence="7">
    <location>
        <begin position="30"/>
        <end position="565"/>
    </location>
</feature>
<keyword evidence="2" id="KW-1134">Transmembrane beta strand</keyword>
<keyword evidence="3" id="KW-0812">Transmembrane</keyword>
<evidence type="ECO:0000313" key="10">
    <source>
        <dbReference type="Proteomes" id="UP001149607"/>
    </source>
</evidence>
<dbReference type="PANTHER" id="PTHR30026">
    <property type="entry name" value="OUTER MEMBRANE PROTEIN TOLC"/>
    <property type="match status" value="1"/>
</dbReference>
<evidence type="ECO:0000256" key="6">
    <source>
        <dbReference type="SAM" id="MobiDB-lite"/>
    </source>
</evidence>
<dbReference type="PANTHER" id="PTHR30026:SF20">
    <property type="entry name" value="OUTER MEMBRANE PROTEIN TOLC"/>
    <property type="match status" value="1"/>
</dbReference>
<evidence type="ECO:0000256" key="1">
    <source>
        <dbReference type="ARBA" id="ARBA00004442"/>
    </source>
</evidence>
<gene>
    <name evidence="8" type="ORF">ORY91_001157</name>
    <name evidence="9" type="ORF">V9W64_09405</name>
</gene>
<proteinExistence type="predicted"/>
<evidence type="ECO:0000256" key="5">
    <source>
        <dbReference type="ARBA" id="ARBA00023237"/>
    </source>
</evidence>
<reference evidence="9" key="2">
    <citation type="submission" date="2024-02" db="EMBL/GenBank/DDBJ databases">
        <title>Neisseria leonii sp. nov.</title>
        <authorList>
            <person name="Boutroux M."/>
            <person name="Favre-Rochex S."/>
            <person name="Gorgette O."/>
            <person name="Touak G."/>
            <person name="Muhle E."/>
            <person name="Chesneau O."/>
            <person name="Clermont D."/>
            <person name="Rahi P."/>
        </authorList>
    </citation>
    <scope>NUCLEOTIDE SEQUENCE</scope>
    <source>
        <strain evidence="9">51.81</strain>
    </source>
</reference>
<dbReference type="InterPro" id="IPR051906">
    <property type="entry name" value="TolC-like"/>
</dbReference>
<name>A0A9X4IDJ2_9NEIS</name>
<dbReference type="EMBL" id="JAPQFL010000002">
    <property type="protein sequence ID" value="MDD9327746.1"/>
    <property type="molecule type" value="Genomic_DNA"/>
</dbReference>
<organism evidence="8">
    <name type="scientific">Neisseria leonii</name>
    <dbReference type="NCBI Taxonomy" id="2995413"/>
    <lineage>
        <taxon>Bacteria</taxon>
        <taxon>Pseudomonadati</taxon>
        <taxon>Pseudomonadota</taxon>
        <taxon>Betaproteobacteria</taxon>
        <taxon>Neisseriales</taxon>
        <taxon>Neisseriaceae</taxon>
        <taxon>Neisseria</taxon>
    </lineage>
</organism>
<keyword evidence="7" id="KW-0732">Signal</keyword>
<keyword evidence="10" id="KW-1185">Reference proteome</keyword>
<dbReference type="Gene3D" id="1.20.1600.10">
    <property type="entry name" value="Outer membrane efflux proteins (OEP)"/>
    <property type="match status" value="1"/>
</dbReference>
<protein>
    <submittedName>
        <fullName evidence="8">TolC family protein</fullName>
    </submittedName>
</protein>